<feature type="region of interest" description="Disordered" evidence="4">
    <location>
        <begin position="275"/>
        <end position="298"/>
    </location>
</feature>
<dbReference type="PANTHER" id="PTHR10026">
    <property type="entry name" value="CYCLIN"/>
    <property type="match status" value="1"/>
</dbReference>
<evidence type="ECO:0000313" key="7">
    <source>
        <dbReference type="Proteomes" id="UP001432027"/>
    </source>
</evidence>
<evidence type="ECO:0000256" key="2">
    <source>
        <dbReference type="ARBA" id="ARBA00023127"/>
    </source>
</evidence>
<accession>A0AAV5SE46</accession>
<dbReference type="SUPFAM" id="SSF47954">
    <property type="entry name" value="Cyclin-like"/>
    <property type="match status" value="2"/>
</dbReference>
<name>A0AAV5SE46_9BILA</name>
<organism evidence="6 7">
    <name type="scientific">Pristionchus entomophagus</name>
    <dbReference type="NCBI Taxonomy" id="358040"/>
    <lineage>
        <taxon>Eukaryota</taxon>
        <taxon>Metazoa</taxon>
        <taxon>Ecdysozoa</taxon>
        <taxon>Nematoda</taxon>
        <taxon>Chromadorea</taxon>
        <taxon>Rhabditida</taxon>
        <taxon>Rhabditina</taxon>
        <taxon>Diplogasteromorpha</taxon>
        <taxon>Diplogasteroidea</taxon>
        <taxon>Neodiplogasteridae</taxon>
        <taxon>Pristionchus</taxon>
    </lineage>
</organism>
<gene>
    <name evidence="6" type="ORF">PENTCL1PPCAC_484</name>
</gene>
<dbReference type="Pfam" id="PF00134">
    <property type="entry name" value="Cyclin_N"/>
    <property type="match status" value="1"/>
</dbReference>
<reference evidence="6" key="1">
    <citation type="submission" date="2023-10" db="EMBL/GenBank/DDBJ databases">
        <title>Genome assembly of Pristionchus species.</title>
        <authorList>
            <person name="Yoshida K."/>
            <person name="Sommer R.J."/>
        </authorList>
    </citation>
    <scope>NUCLEOTIDE SEQUENCE</scope>
    <source>
        <strain evidence="6">RS0144</strain>
    </source>
</reference>
<dbReference type="CDD" id="cd20513">
    <property type="entry name" value="CYCLIN_CCNC_rpt1"/>
    <property type="match status" value="1"/>
</dbReference>
<dbReference type="InterPro" id="IPR013763">
    <property type="entry name" value="Cyclin-like_dom"/>
</dbReference>
<keyword evidence="2 3" id="KW-0195">Cyclin</keyword>
<protein>
    <recommendedName>
        <fullName evidence="5">Cyclin-like domain-containing protein</fullName>
    </recommendedName>
</protein>
<feature type="non-terminal residue" evidence="6">
    <location>
        <position position="1"/>
    </location>
</feature>
<dbReference type="Proteomes" id="UP001432027">
    <property type="component" value="Unassembled WGS sequence"/>
</dbReference>
<comment type="similarity">
    <text evidence="1">Belongs to the cyclin family. Cyclin C subfamily.</text>
</comment>
<feature type="non-terminal residue" evidence="6">
    <location>
        <position position="298"/>
    </location>
</feature>
<dbReference type="CDD" id="cd20514">
    <property type="entry name" value="CYCLIN_CCNC_rpt2"/>
    <property type="match status" value="1"/>
</dbReference>
<dbReference type="SMART" id="SM00385">
    <property type="entry name" value="CYCLIN"/>
    <property type="match status" value="2"/>
</dbReference>
<dbReference type="InterPro" id="IPR043198">
    <property type="entry name" value="Cyclin/Ssn8"/>
</dbReference>
<dbReference type="Gene3D" id="1.10.472.10">
    <property type="entry name" value="Cyclin-like"/>
    <property type="match status" value="2"/>
</dbReference>
<comment type="caution">
    <text evidence="6">The sequence shown here is derived from an EMBL/GenBank/DDBJ whole genome shotgun (WGS) entry which is preliminary data.</text>
</comment>
<sequence length="298" mass="34687">RRPSNRMAYSFWKSSHFEQWTMEKADLLRGRAEDLKTYSEEEYQKIIIFFCNMMQSIAQDTSASNNATKIRMQVVATSSLYFKRFYIRRSFKDVDPFLMAPTCLMLAAKVEEFGALSTNKMSNAVNTYVKKMGLLVDLSPLRVGSLLEAEFILIEILDCCLICFQPYRPLKQLFQDLRELPSQYKDLETLEASAVKIINDSIRTDLSIIYPPHVIAIGAFQLAVIMHNREKDFLNWFADLQVEMDKILDVVQTMTNLYKVWKTAEDKETMKALFDRMPKPNPNPPTQQQQQQQQQQCL</sequence>
<dbReference type="EMBL" id="BTSX01000001">
    <property type="protein sequence ID" value="GMS78309.1"/>
    <property type="molecule type" value="Genomic_DNA"/>
</dbReference>
<dbReference type="Pfam" id="PF16899">
    <property type="entry name" value="Cyclin_C_2"/>
    <property type="match status" value="1"/>
</dbReference>
<dbReference type="GO" id="GO:0006357">
    <property type="term" value="P:regulation of transcription by RNA polymerase II"/>
    <property type="evidence" value="ECO:0007669"/>
    <property type="project" value="InterPro"/>
</dbReference>
<proteinExistence type="inferred from homology"/>
<keyword evidence="7" id="KW-1185">Reference proteome</keyword>
<evidence type="ECO:0000313" key="6">
    <source>
        <dbReference type="EMBL" id="GMS78309.1"/>
    </source>
</evidence>
<feature type="domain" description="Cyclin-like" evidence="5">
    <location>
        <begin position="52"/>
        <end position="155"/>
    </location>
</feature>
<evidence type="ECO:0000259" key="5">
    <source>
        <dbReference type="SMART" id="SM00385"/>
    </source>
</evidence>
<dbReference type="InterPro" id="IPR036915">
    <property type="entry name" value="Cyclin-like_sf"/>
</dbReference>
<feature type="domain" description="Cyclin-like" evidence="5">
    <location>
        <begin position="175"/>
        <end position="256"/>
    </location>
</feature>
<dbReference type="InterPro" id="IPR031658">
    <property type="entry name" value="Cyclin_C_2"/>
</dbReference>
<evidence type="ECO:0000256" key="4">
    <source>
        <dbReference type="SAM" id="MobiDB-lite"/>
    </source>
</evidence>
<evidence type="ECO:0000256" key="3">
    <source>
        <dbReference type="RuleBase" id="RU000383"/>
    </source>
</evidence>
<dbReference type="GO" id="GO:0016538">
    <property type="term" value="F:cyclin-dependent protein serine/threonine kinase regulator activity"/>
    <property type="evidence" value="ECO:0007669"/>
    <property type="project" value="InterPro"/>
</dbReference>
<evidence type="ECO:0000256" key="1">
    <source>
        <dbReference type="ARBA" id="ARBA00008638"/>
    </source>
</evidence>
<feature type="compositionally biased region" description="Low complexity" evidence="4">
    <location>
        <begin position="287"/>
        <end position="298"/>
    </location>
</feature>
<dbReference type="AlphaFoldDB" id="A0AAV5SE46"/>
<dbReference type="InterPro" id="IPR006671">
    <property type="entry name" value="Cyclin_N"/>
</dbReference>
<dbReference type="PIRSF" id="PIRSF028758">
    <property type="entry name" value="Cyclin, C/H/G types"/>
    <property type="match status" value="1"/>
</dbReference>